<dbReference type="EMBL" id="BMKL01000001">
    <property type="protein sequence ID" value="GGE01905.1"/>
    <property type="molecule type" value="Genomic_DNA"/>
</dbReference>
<evidence type="ECO:0000313" key="3">
    <source>
        <dbReference type="Proteomes" id="UP000619041"/>
    </source>
</evidence>
<feature type="signal peptide" evidence="1">
    <location>
        <begin position="1"/>
        <end position="31"/>
    </location>
</feature>
<name>A0ABQ1SD98_9SPHN</name>
<reference evidence="3" key="1">
    <citation type="journal article" date="2019" name="Int. J. Syst. Evol. Microbiol.">
        <title>The Global Catalogue of Microorganisms (GCM) 10K type strain sequencing project: providing services to taxonomists for standard genome sequencing and annotation.</title>
        <authorList>
            <consortium name="The Broad Institute Genomics Platform"/>
            <consortium name="The Broad Institute Genome Sequencing Center for Infectious Disease"/>
            <person name="Wu L."/>
            <person name="Ma J."/>
        </authorList>
    </citation>
    <scope>NUCLEOTIDE SEQUENCE [LARGE SCALE GENOMIC DNA]</scope>
    <source>
        <strain evidence="3">CGMCC 1.15959</strain>
    </source>
</reference>
<keyword evidence="1" id="KW-0732">Signal</keyword>
<comment type="caution">
    <text evidence="2">The sequence shown here is derived from an EMBL/GenBank/DDBJ whole genome shotgun (WGS) entry which is preliminary data.</text>
</comment>
<gene>
    <name evidence="2" type="ORF">GCM10011515_21970</name>
</gene>
<evidence type="ECO:0000313" key="2">
    <source>
        <dbReference type="EMBL" id="GGE01905.1"/>
    </source>
</evidence>
<evidence type="ECO:0000256" key="1">
    <source>
        <dbReference type="SAM" id="SignalP"/>
    </source>
</evidence>
<proteinExistence type="predicted"/>
<dbReference type="RefSeq" id="WP_229658555.1">
    <property type="nucleotide sequence ID" value="NZ_BMKL01000001.1"/>
</dbReference>
<evidence type="ECO:0008006" key="4">
    <source>
        <dbReference type="Google" id="ProtNLM"/>
    </source>
</evidence>
<sequence length="138" mass="14848">MRLKKLAGKRPARIAAGFIAMGLLSPVAAQAPSLAMLGTLDDGQWEVRPRDGGSVRRLCVRSGMELIQLQHGNSNCSRFVVEDAANAVTVQYTCRGNGYGRTSIRRETTNLVQIDSQGIAGGLPFQFSAEARRVGACR</sequence>
<accession>A0ABQ1SD98</accession>
<organism evidence="2 3">
    <name type="scientific">Tsuneonella deserti</name>
    <dbReference type="NCBI Taxonomy" id="2035528"/>
    <lineage>
        <taxon>Bacteria</taxon>
        <taxon>Pseudomonadati</taxon>
        <taxon>Pseudomonadota</taxon>
        <taxon>Alphaproteobacteria</taxon>
        <taxon>Sphingomonadales</taxon>
        <taxon>Erythrobacteraceae</taxon>
        <taxon>Tsuneonella</taxon>
    </lineage>
</organism>
<feature type="chain" id="PRO_5046261948" description="CVNH domain protein" evidence="1">
    <location>
        <begin position="32"/>
        <end position="138"/>
    </location>
</feature>
<protein>
    <recommendedName>
        <fullName evidence="4">CVNH domain protein</fullName>
    </recommendedName>
</protein>
<dbReference type="Proteomes" id="UP000619041">
    <property type="component" value="Unassembled WGS sequence"/>
</dbReference>
<keyword evidence="3" id="KW-1185">Reference proteome</keyword>